<feature type="domain" description="AB hydrolase-1" evidence="1">
    <location>
        <begin position="28"/>
        <end position="278"/>
    </location>
</feature>
<protein>
    <submittedName>
        <fullName evidence="2">Alpha/beta hydrolase</fullName>
    </submittedName>
</protein>
<sequence length="307" mass="32624">MTTPTELAVQSGGTGLHVEIDEAEGQVPTFLFVNGLNLTIHHWRSQRAGLASAGRLVFYDHRGHGRSGKTSWRRATIRQTALDLKAVIDAVAAEGPLVLVGHSMGGTVIAALAAEHPELFGRTVTGVALVESLPGRWGDVSYGLGMKVSRPLVVLSRLLGPVRLLSAACFWAVNSVAVRIRPQWAPTSPRVRAADRARGRTTLWGVIMSASTLAFTALSTDAMVCDHSQALPVIGRAATLVVAGTDDPYIPDETKTRLAELIPGAKLLVVPEGGHSSHRRRADLVNTELISLAARAVPRTGTEQAPV</sequence>
<dbReference type="InterPro" id="IPR050266">
    <property type="entry name" value="AB_hydrolase_sf"/>
</dbReference>
<dbReference type="GO" id="GO:0016787">
    <property type="term" value="F:hydrolase activity"/>
    <property type="evidence" value="ECO:0007669"/>
    <property type="project" value="UniProtKB-KW"/>
</dbReference>
<dbReference type="InterPro" id="IPR000073">
    <property type="entry name" value="AB_hydrolase_1"/>
</dbReference>
<dbReference type="Pfam" id="PF00561">
    <property type="entry name" value="Abhydrolase_1"/>
    <property type="match status" value="1"/>
</dbReference>
<evidence type="ECO:0000313" key="3">
    <source>
        <dbReference type="Proteomes" id="UP000516052"/>
    </source>
</evidence>
<dbReference type="Proteomes" id="UP000516052">
    <property type="component" value="Chromosome"/>
</dbReference>
<proteinExistence type="predicted"/>
<dbReference type="SUPFAM" id="SSF53474">
    <property type="entry name" value="alpha/beta-Hydrolases"/>
    <property type="match status" value="1"/>
</dbReference>
<keyword evidence="2" id="KW-0378">Hydrolase</keyword>
<dbReference type="EMBL" id="CP060828">
    <property type="protein sequence ID" value="QNP74118.1"/>
    <property type="molecule type" value="Genomic_DNA"/>
</dbReference>
<dbReference type="InterPro" id="IPR029058">
    <property type="entry name" value="AB_hydrolase_fold"/>
</dbReference>
<accession>A0A7H0IMV2</accession>
<evidence type="ECO:0000259" key="1">
    <source>
        <dbReference type="Pfam" id="PF00561"/>
    </source>
</evidence>
<dbReference type="Gene3D" id="3.40.50.1820">
    <property type="entry name" value="alpha/beta hydrolase"/>
    <property type="match status" value="1"/>
</dbReference>
<evidence type="ECO:0000313" key="2">
    <source>
        <dbReference type="EMBL" id="QNP74118.1"/>
    </source>
</evidence>
<dbReference type="KEGG" id="sroi:IAG44_34785"/>
<keyword evidence="3" id="KW-1185">Reference proteome</keyword>
<name>A0A7H0IMV2_9ACTN</name>
<organism evidence="2 3">
    <name type="scientific">Streptomyces roseirectus</name>
    <dbReference type="NCBI Taxonomy" id="2768066"/>
    <lineage>
        <taxon>Bacteria</taxon>
        <taxon>Bacillati</taxon>
        <taxon>Actinomycetota</taxon>
        <taxon>Actinomycetes</taxon>
        <taxon>Kitasatosporales</taxon>
        <taxon>Streptomycetaceae</taxon>
        <taxon>Streptomyces</taxon>
    </lineage>
</organism>
<dbReference type="AlphaFoldDB" id="A0A7H0IMV2"/>
<gene>
    <name evidence="2" type="ORF">IAG44_34785</name>
</gene>
<dbReference type="RefSeq" id="WP_187751044.1">
    <property type="nucleotide sequence ID" value="NZ_CP060828.1"/>
</dbReference>
<reference evidence="2 3" key="1">
    <citation type="submission" date="2020-08" db="EMBL/GenBank/DDBJ databases">
        <title>A novel species.</title>
        <authorList>
            <person name="Gao J."/>
        </authorList>
    </citation>
    <scope>NUCLEOTIDE SEQUENCE [LARGE SCALE GENOMIC DNA]</scope>
    <source>
        <strain evidence="2 3">CRXT-G-22</strain>
    </source>
</reference>
<dbReference type="PANTHER" id="PTHR43798">
    <property type="entry name" value="MONOACYLGLYCEROL LIPASE"/>
    <property type="match status" value="1"/>
</dbReference>